<accession>A0A2A5S5L5</accession>
<name>A0A2A5S5L5_9LACT</name>
<dbReference type="InterPro" id="IPR011010">
    <property type="entry name" value="DNA_brk_join_enz"/>
</dbReference>
<keyword evidence="4" id="KW-1185">Reference proteome</keyword>
<keyword evidence="2" id="KW-0472">Membrane</keyword>
<evidence type="ECO:0000256" key="1">
    <source>
        <dbReference type="ARBA" id="ARBA00023172"/>
    </source>
</evidence>
<feature type="transmembrane region" description="Helical" evidence="2">
    <location>
        <begin position="69"/>
        <end position="89"/>
    </location>
</feature>
<comment type="caution">
    <text evidence="3">The sequence shown here is derived from an EMBL/GenBank/DDBJ whole genome shotgun (WGS) entry which is preliminary data.</text>
</comment>
<reference evidence="3 4" key="1">
    <citation type="submission" date="2014-12" db="EMBL/GenBank/DDBJ databases">
        <title>Draft genome sequences of 10 type strains of Lactococcus.</title>
        <authorList>
            <person name="Sun Z."/>
            <person name="Zhong Z."/>
            <person name="Liu W."/>
            <person name="Zhang W."/>
            <person name="Zhang H."/>
        </authorList>
    </citation>
    <scope>NUCLEOTIDE SEQUENCE [LARGE SCALE GENOMIC DNA]</scope>
    <source>
        <strain evidence="3 4">DSM 6634</strain>
    </source>
</reference>
<sequence length="105" mass="12309">MRKSEVLALQWKDIDIFNQNLTIGKTLAMKEYNQIIIQEPKTISSQRKIAPGTKTIKFLEQWRYNQKNGILSLAIILLKNHNFFLLINLMNYITHKLRMTGFIAS</sequence>
<gene>
    <name evidence="3" type="ORF">RU86_GL000001</name>
</gene>
<keyword evidence="2" id="KW-0812">Transmembrane</keyword>
<dbReference type="GO" id="GO:0006310">
    <property type="term" value="P:DNA recombination"/>
    <property type="evidence" value="ECO:0007669"/>
    <property type="project" value="UniProtKB-KW"/>
</dbReference>
<evidence type="ECO:0000313" key="3">
    <source>
        <dbReference type="EMBL" id="PCS08765.1"/>
    </source>
</evidence>
<evidence type="ECO:0000313" key="4">
    <source>
        <dbReference type="Proteomes" id="UP000218282"/>
    </source>
</evidence>
<dbReference type="AlphaFoldDB" id="A0A2A5S5L5"/>
<evidence type="ECO:0000256" key="2">
    <source>
        <dbReference type="SAM" id="Phobius"/>
    </source>
</evidence>
<dbReference type="EMBL" id="JXJW01000001">
    <property type="protein sequence ID" value="PCS08765.1"/>
    <property type="molecule type" value="Genomic_DNA"/>
</dbReference>
<dbReference type="GO" id="GO:0003677">
    <property type="term" value="F:DNA binding"/>
    <property type="evidence" value="ECO:0007669"/>
    <property type="project" value="InterPro"/>
</dbReference>
<protein>
    <recommendedName>
        <fullName evidence="5">Tyr recombinase domain-containing protein</fullName>
    </recommendedName>
</protein>
<evidence type="ECO:0008006" key="5">
    <source>
        <dbReference type="Google" id="ProtNLM"/>
    </source>
</evidence>
<keyword evidence="1" id="KW-0233">DNA recombination</keyword>
<dbReference type="Gene3D" id="1.10.443.10">
    <property type="entry name" value="Intergrase catalytic core"/>
    <property type="match status" value="1"/>
</dbReference>
<dbReference type="GO" id="GO:0015074">
    <property type="term" value="P:DNA integration"/>
    <property type="evidence" value="ECO:0007669"/>
    <property type="project" value="InterPro"/>
</dbReference>
<dbReference type="SUPFAM" id="SSF56349">
    <property type="entry name" value="DNA breaking-rejoining enzymes"/>
    <property type="match status" value="1"/>
</dbReference>
<organism evidence="3 4">
    <name type="scientific">Pseudolactococcus piscium</name>
    <dbReference type="NCBI Taxonomy" id="1364"/>
    <lineage>
        <taxon>Bacteria</taxon>
        <taxon>Bacillati</taxon>
        <taxon>Bacillota</taxon>
        <taxon>Bacilli</taxon>
        <taxon>Lactobacillales</taxon>
        <taxon>Streptococcaceae</taxon>
        <taxon>Pseudolactococcus</taxon>
    </lineage>
</organism>
<dbReference type="InterPro" id="IPR013762">
    <property type="entry name" value="Integrase-like_cat_sf"/>
</dbReference>
<dbReference type="Proteomes" id="UP000218282">
    <property type="component" value="Unassembled WGS sequence"/>
</dbReference>
<proteinExistence type="predicted"/>
<keyword evidence="2" id="KW-1133">Transmembrane helix</keyword>